<name>A0A9N7Z7N2_PLEPL</name>
<dbReference type="AlphaFoldDB" id="A0A9N7Z7N2"/>
<sequence>MSPDRTFCQFYWPPQPNSSAPGLPSTSLSSITSEAQGADDIYLKTDVLATAPEHANVSDGEPEWNLRSDGDFGVCAQPCDSACLEWTRSMTRILTCSVLFVGEVGNVKCFESQKWRDNPPHCLGLQPTGFGKKRREADTRAFHPRKIDGERREKEKGGEGKGEMN</sequence>
<evidence type="ECO:0000256" key="1">
    <source>
        <dbReference type="SAM" id="MobiDB-lite"/>
    </source>
</evidence>
<evidence type="ECO:0000313" key="2">
    <source>
        <dbReference type="EMBL" id="CAB1454260.1"/>
    </source>
</evidence>
<feature type="compositionally biased region" description="Basic and acidic residues" evidence="1">
    <location>
        <begin position="135"/>
        <end position="165"/>
    </location>
</feature>
<dbReference type="EMBL" id="CADEAL010004204">
    <property type="protein sequence ID" value="CAB1454260.1"/>
    <property type="molecule type" value="Genomic_DNA"/>
</dbReference>
<protein>
    <submittedName>
        <fullName evidence="2">Uncharacterized protein</fullName>
    </submittedName>
</protein>
<organism evidence="2 3">
    <name type="scientific">Pleuronectes platessa</name>
    <name type="common">European plaice</name>
    <dbReference type="NCBI Taxonomy" id="8262"/>
    <lineage>
        <taxon>Eukaryota</taxon>
        <taxon>Metazoa</taxon>
        <taxon>Chordata</taxon>
        <taxon>Craniata</taxon>
        <taxon>Vertebrata</taxon>
        <taxon>Euteleostomi</taxon>
        <taxon>Actinopterygii</taxon>
        <taxon>Neopterygii</taxon>
        <taxon>Teleostei</taxon>
        <taxon>Neoteleostei</taxon>
        <taxon>Acanthomorphata</taxon>
        <taxon>Carangaria</taxon>
        <taxon>Pleuronectiformes</taxon>
        <taxon>Pleuronectoidei</taxon>
        <taxon>Pleuronectidae</taxon>
        <taxon>Pleuronectes</taxon>
    </lineage>
</organism>
<proteinExistence type="predicted"/>
<accession>A0A9N7Z7N2</accession>
<reference evidence="2" key="1">
    <citation type="submission" date="2020-03" db="EMBL/GenBank/DDBJ databases">
        <authorList>
            <person name="Weist P."/>
        </authorList>
    </citation>
    <scope>NUCLEOTIDE SEQUENCE</scope>
</reference>
<keyword evidence="3" id="KW-1185">Reference proteome</keyword>
<comment type="caution">
    <text evidence="2">The sequence shown here is derived from an EMBL/GenBank/DDBJ whole genome shotgun (WGS) entry which is preliminary data.</text>
</comment>
<feature type="region of interest" description="Disordered" evidence="1">
    <location>
        <begin position="126"/>
        <end position="165"/>
    </location>
</feature>
<gene>
    <name evidence="2" type="ORF">PLEPLA_LOCUS42024</name>
</gene>
<dbReference type="Proteomes" id="UP001153269">
    <property type="component" value="Unassembled WGS sequence"/>
</dbReference>
<evidence type="ECO:0000313" key="3">
    <source>
        <dbReference type="Proteomes" id="UP001153269"/>
    </source>
</evidence>